<feature type="transmembrane region" description="Helical" evidence="6">
    <location>
        <begin position="275"/>
        <end position="291"/>
    </location>
</feature>
<proteinExistence type="inferred from homology"/>
<dbReference type="FunFam" id="1.20.120.1760:FF:000016">
    <property type="entry name" value="ethanolaminephosphotransferase 1"/>
    <property type="match status" value="1"/>
</dbReference>
<feature type="transmembrane region" description="Helical" evidence="6">
    <location>
        <begin position="168"/>
        <end position="184"/>
    </location>
</feature>
<dbReference type="PANTHER" id="PTHR10414">
    <property type="entry name" value="ETHANOLAMINEPHOSPHOTRANSFERASE"/>
    <property type="match status" value="1"/>
</dbReference>
<feature type="transmembrane region" description="Helical" evidence="6">
    <location>
        <begin position="303"/>
        <end position="319"/>
    </location>
</feature>
<sequence>MSNLVDNVFTMQYLSQEHLIGFENYKYSAKDTSPLSKYVMHPFWNAVVKLCPRSVAPNVLTFVGFLFTASNFVLLSYYDYYYYGASDAPPGDAYPSIPRWLWFLMALNHFLAHTLDGIDGKQARRTNTSGPLGELFDHGLDSWTAFFIPACLWSVFGRNDFSITPWRFYFVLFNVLICFYTSHWEKYLTKVLFLPWGYDVSQVIIFVIYILTGIFDTQLWKFELYPGVPSGSMFEFMLYAGSLASSLPMSFYNIYCSYRDGTGKMLGLVEAVRPLWNPAVLFAICTLWLVKSPTDIVDRDPRLFLYLIGVIFANINCRLIVSQMSGSRCELLNWQLLLLAACMFASFLLPSTEMFFLVALSVVATAAHIHYGVQVVRQMCDHFHIQCFSIKDRID</sequence>
<dbReference type="InterPro" id="IPR048254">
    <property type="entry name" value="CDP_ALCOHOL_P_TRANSF_CS"/>
</dbReference>
<dbReference type="AlphaFoldDB" id="A0A979FXW3"/>
<keyword evidence="4 6" id="KW-0472">Membrane</keyword>
<keyword evidence="7" id="KW-1185">Reference proteome</keyword>
<name>A0A979FXW3_HYAAZ</name>
<dbReference type="GeneID" id="108671770"/>
<dbReference type="GO" id="GO:0005794">
    <property type="term" value="C:Golgi apparatus"/>
    <property type="evidence" value="ECO:0007669"/>
    <property type="project" value="TreeGrafter"/>
</dbReference>
<feature type="transmembrane region" description="Helical" evidence="6">
    <location>
        <begin position="355"/>
        <end position="373"/>
    </location>
</feature>
<evidence type="ECO:0000313" key="8">
    <source>
        <dbReference type="RefSeq" id="XP_047741145.1"/>
    </source>
</evidence>
<evidence type="ECO:0000256" key="4">
    <source>
        <dbReference type="ARBA" id="ARBA00023136"/>
    </source>
</evidence>
<dbReference type="GO" id="GO:0004307">
    <property type="term" value="F:ethanolaminephosphotransferase activity"/>
    <property type="evidence" value="ECO:0007669"/>
    <property type="project" value="TreeGrafter"/>
</dbReference>
<reference evidence="8 9" key="1">
    <citation type="submission" date="2025-04" db="UniProtKB">
        <authorList>
            <consortium name="RefSeq"/>
        </authorList>
    </citation>
    <scope>IDENTIFICATION</scope>
    <source>
        <tissue evidence="8 9">Whole organism</tissue>
    </source>
</reference>
<dbReference type="RefSeq" id="XP_047741145.1">
    <property type="nucleotide sequence ID" value="XM_047885189.1"/>
</dbReference>
<protein>
    <submittedName>
        <fullName evidence="8 9">Ethanolaminephosphotransferase 1</fullName>
    </submittedName>
</protein>
<evidence type="ECO:0000256" key="5">
    <source>
        <dbReference type="RuleBase" id="RU003750"/>
    </source>
</evidence>
<dbReference type="Proteomes" id="UP000694843">
    <property type="component" value="Unplaced"/>
</dbReference>
<evidence type="ECO:0000256" key="2">
    <source>
        <dbReference type="ARBA" id="ARBA00010441"/>
    </source>
</evidence>
<feature type="transmembrane region" description="Helical" evidence="6">
    <location>
        <begin position="196"/>
        <end position="216"/>
    </location>
</feature>
<accession>A0A979FXW3</accession>
<evidence type="ECO:0000256" key="6">
    <source>
        <dbReference type="SAM" id="Phobius"/>
    </source>
</evidence>
<dbReference type="InterPro" id="IPR014472">
    <property type="entry name" value="CHOPT"/>
</dbReference>
<comment type="similarity">
    <text evidence="2 5">Belongs to the CDP-alcohol phosphatidyltransferase class-I family.</text>
</comment>
<comment type="subcellular location">
    <subcellularLocation>
        <location evidence="1">Membrane</location>
    </subcellularLocation>
</comment>
<evidence type="ECO:0000256" key="1">
    <source>
        <dbReference type="ARBA" id="ARBA00004370"/>
    </source>
</evidence>
<gene>
    <name evidence="8 9" type="primary">LOC108671770</name>
</gene>
<feature type="transmembrane region" description="Helical" evidence="6">
    <location>
        <begin position="331"/>
        <end position="349"/>
    </location>
</feature>
<dbReference type="GO" id="GO:0005789">
    <property type="term" value="C:endoplasmic reticulum membrane"/>
    <property type="evidence" value="ECO:0007669"/>
    <property type="project" value="TreeGrafter"/>
</dbReference>
<dbReference type="PROSITE" id="PS00379">
    <property type="entry name" value="CDP_ALCOHOL_P_TRANSF"/>
    <property type="match status" value="1"/>
</dbReference>
<dbReference type="InterPro" id="IPR000462">
    <property type="entry name" value="CDP-OH_P_trans"/>
</dbReference>
<dbReference type="GO" id="GO:0006646">
    <property type="term" value="P:phosphatidylethanolamine biosynthetic process"/>
    <property type="evidence" value="ECO:0007669"/>
    <property type="project" value="TreeGrafter"/>
</dbReference>
<keyword evidence="6" id="KW-1133">Transmembrane helix</keyword>
<keyword evidence="3 5" id="KW-0808">Transferase</keyword>
<dbReference type="RefSeq" id="XP_047741146.1">
    <property type="nucleotide sequence ID" value="XM_047885190.1"/>
</dbReference>
<dbReference type="OrthoDB" id="196717at2759"/>
<keyword evidence="6" id="KW-0812">Transmembrane</keyword>
<dbReference type="PIRSF" id="PIRSF015665">
    <property type="entry name" value="CHOPT"/>
    <property type="match status" value="1"/>
</dbReference>
<organism evidence="7 8">
    <name type="scientific">Hyalella azteca</name>
    <name type="common">Amphipod</name>
    <dbReference type="NCBI Taxonomy" id="294128"/>
    <lineage>
        <taxon>Eukaryota</taxon>
        <taxon>Metazoa</taxon>
        <taxon>Ecdysozoa</taxon>
        <taxon>Arthropoda</taxon>
        <taxon>Crustacea</taxon>
        <taxon>Multicrustacea</taxon>
        <taxon>Malacostraca</taxon>
        <taxon>Eumalacostraca</taxon>
        <taxon>Peracarida</taxon>
        <taxon>Amphipoda</taxon>
        <taxon>Senticaudata</taxon>
        <taxon>Talitrida</taxon>
        <taxon>Talitroidea</taxon>
        <taxon>Hyalellidae</taxon>
        <taxon>Hyalella</taxon>
    </lineage>
</organism>
<dbReference type="Gene3D" id="1.20.120.1760">
    <property type="match status" value="1"/>
</dbReference>
<dbReference type="KEGG" id="hazt:108671770"/>
<feature type="transmembrane region" description="Helical" evidence="6">
    <location>
        <begin position="59"/>
        <end position="80"/>
    </location>
</feature>
<evidence type="ECO:0000313" key="7">
    <source>
        <dbReference type="Proteomes" id="UP000694843"/>
    </source>
</evidence>
<evidence type="ECO:0000313" key="9">
    <source>
        <dbReference type="RefSeq" id="XP_047741146.1"/>
    </source>
</evidence>
<evidence type="ECO:0000256" key="3">
    <source>
        <dbReference type="ARBA" id="ARBA00022679"/>
    </source>
</evidence>
<dbReference type="PANTHER" id="PTHR10414:SF71">
    <property type="entry name" value="FI05338P"/>
    <property type="match status" value="1"/>
</dbReference>
<feature type="transmembrane region" description="Helical" evidence="6">
    <location>
        <begin position="236"/>
        <end position="255"/>
    </location>
</feature>
<dbReference type="OMA" id="RMYFILW"/>
<dbReference type="Pfam" id="PF01066">
    <property type="entry name" value="CDP-OH_P_transf"/>
    <property type="match status" value="1"/>
</dbReference>
<dbReference type="InterPro" id="IPR043130">
    <property type="entry name" value="CDP-OH_PTrfase_TM_dom"/>
</dbReference>